<keyword evidence="2" id="KW-1185">Reference proteome</keyword>
<accession>A0ABV6KW49</accession>
<reference evidence="1 2" key="1">
    <citation type="submission" date="2024-09" db="EMBL/GenBank/DDBJ databases">
        <authorList>
            <person name="Sun Q."/>
            <person name="Mori K."/>
        </authorList>
    </citation>
    <scope>NUCLEOTIDE SEQUENCE [LARGE SCALE GENOMIC DNA]</scope>
    <source>
        <strain evidence="1 2">CGMCC 1.9126</strain>
    </source>
</reference>
<name>A0ABV6KW49_9BACI</name>
<evidence type="ECO:0008006" key="3">
    <source>
        <dbReference type="Google" id="ProtNLM"/>
    </source>
</evidence>
<sequence length="71" mass="7901">FCLAEPLGLFSNRRSELLTNRMEKKVKIGNGQGLFVMPTFVPFALDTFIATFFDCLSRAIAGPHVPPMEVI</sequence>
<proteinExistence type="predicted"/>
<dbReference type="EMBL" id="JBHLUU010000122">
    <property type="protein sequence ID" value="MFC0477559.1"/>
    <property type="molecule type" value="Genomic_DNA"/>
</dbReference>
<protein>
    <recommendedName>
        <fullName evidence="3">Reverse transcriptase</fullName>
    </recommendedName>
</protein>
<gene>
    <name evidence="1" type="ORF">ACFFHF_20415</name>
</gene>
<organism evidence="1 2">
    <name type="scientific">Robertmurraya beringensis</name>
    <dbReference type="NCBI Taxonomy" id="641660"/>
    <lineage>
        <taxon>Bacteria</taxon>
        <taxon>Bacillati</taxon>
        <taxon>Bacillota</taxon>
        <taxon>Bacilli</taxon>
        <taxon>Bacillales</taxon>
        <taxon>Bacillaceae</taxon>
        <taxon>Robertmurraya</taxon>
    </lineage>
</organism>
<dbReference type="RefSeq" id="WP_377058916.1">
    <property type="nucleotide sequence ID" value="NZ_JBHLUU010000122.1"/>
</dbReference>
<comment type="caution">
    <text evidence="1">The sequence shown here is derived from an EMBL/GenBank/DDBJ whole genome shotgun (WGS) entry which is preliminary data.</text>
</comment>
<evidence type="ECO:0000313" key="1">
    <source>
        <dbReference type="EMBL" id="MFC0477559.1"/>
    </source>
</evidence>
<feature type="non-terminal residue" evidence="1">
    <location>
        <position position="1"/>
    </location>
</feature>
<dbReference type="Proteomes" id="UP001589738">
    <property type="component" value="Unassembled WGS sequence"/>
</dbReference>
<evidence type="ECO:0000313" key="2">
    <source>
        <dbReference type="Proteomes" id="UP001589738"/>
    </source>
</evidence>